<keyword evidence="2" id="KW-1185">Reference proteome</keyword>
<sequence length="235" mass="27841">MRVICNYFKKAVNLTLCLQSELDKINSSVKLINSYNNVKINTEFYAFAENKDRFAHVSTSLTSNEYFLQIEDKELVTATLTTNKLNEIAEIIDFWLKESSSILSIQDKVEIDSFYYDLLVLTEKQILEKRWFNLIERIENKEIEFSFELIKEIKTHFWKLYPFFSHDFLWFSNIIGVKNHNFYTPIISSFNGNFEIRNEVYGKNVLFSSSVMNEIIQKLDELVKFNNEISKNPLK</sequence>
<accession>A0A420VYF0</accession>
<comment type="caution">
    <text evidence="1">The sequence shown here is derived from an EMBL/GenBank/DDBJ whole genome shotgun (WGS) entry which is preliminary data.</text>
</comment>
<proteinExistence type="predicted"/>
<reference evidence="1 2" key="1">
    <citation type="submission" date="2018-10" db="EMBL/GenBank/DDBJ databases">
        <title>Sphingobacterium sp. M05W1-28.</title>
        <authorList>
            <person name="Cai H."/>
        </authorList>
    </citation>
    <scope>NUCLEOTIDE SEQUENCE [LARGE SCALE GENOMIC DNA]</scope>
    <source>
        <strain evidence="1 2">M05W1-28</strain>
    </source>
</reference>
<name>A0A420VYF0_9SPHI</name>
<dbReference type="EMBL" id="RBWS01000009">
    <property type="protein sequence ID" value="RKO71255.1"/>
    <property type="molecule type" value="Genomic_DNA"/>
</dbReference>
<organism evidence="1 2">
    <name type="scientific">Sphingobacterium puteale</name>
    <dbReference type="NCBI Taxonomy" id="2420510"/>
    <lineage>
        <taxon>Bacteria</taxon>
        <taxon>Pseudomonadati</taxon>
        <taxon>Bacteroidota</taxon>
        <taxon>Sphingobacteriia</taxon>
        <taxon>Sphingobacteriales</taxon>
        <taxon>Sphingobacteriaceae</taxon>
        <taxon>Sphingobacterium</taxon>
    </lineage>
</organism>
<gene>
    <name evidence="1" type="ORF">D7322_13995</name>
</gene>
<dbReference type="AlphaFoldDB" id="A0A420VYF0"/>
<dbReference type="Proteomes" id="UP000282423">
    <property type="component" value="Unassembled WGS sequence"/>
</dbReference>
<protein>
    <submittedName>
        <fullName evidence="1">Uncharacterized protein</fullName>
    </submittedName>
</protein>
<evidence type="ECO:0000313" key="2">
    <source>
        <dbReference type="Proteomes" id="UP000282423"/>
    </source>
</evidence>
<evidence type="ECO:0000313" key="1">
    <source>
        <dbReference type="EMBL" id="RKO71255.1"/>
    </source>
</evidence>